<dbReference type="CDD" id="cd05911">
    <property type="entry name" value="Firefly_Luc_like"/>
    <property type="match status" value="1"/>
</dbReference>
<evidence type="ECO:0000256" key="9">
    <source>
        <dbReference type="ARBA" id="ARBA00023140"/>
    </source>
</evidence>
<evidence type="ECO:0000256" key="8">
    <source>
        <dbReference type="ARBA" id="ARBA00023033"/>
    </source>
</evidence>
<dbReference type="InterPro" id="IPR042099">
    <property type="entry name" value="ANL_N_sf"/>
</dbReference>
<dbReference type="Gene3D" id="3.30.300.30">
    <property type="match status" value="1"/>
</dbReference>
<evidence type="ECO:0000313" key="15">
    <source>
        <dbReference type="EMBL" id="CAB0020588.1"/>
    </source>
</evidence>
<dbReference type="GO" id="GO:0004467">
    <property type="term" value="F:long-chain fatty acid-CoA ligase activity"/>
    <property type="evidence" value="ECO:0007669"/>
    <property type="project" value="TreeGrafter"/>
</dbReference>
<dbReference type="EC" id="1.13.12.7" evidence="3"/>
<evidence type="ECO:0000256" key="1">
    <source>
        <dbReference type="ARBA" id="ARBA00004275"/>
    </source>
</evidence>
<dbReference type="InterPro" id="IPR045851">
    <property type="entry name" value="AMP-bd_C_sf"/>
</dbReference>
<dbReference type="PANTHER" id="PTHR24096:SF422">
    <property type="entry name" value="BCDNA.GH02901"/>
    <property type="match status" value="1"/>
</dbReference>
<feature type="domain" description="AMP-dependent synthetase/ligase" evidence="13">
    <location>
        <begin position="81"/>
        <end position="450"/>
    </location>
</feature>
<sequence>MFAVRTVLRSNSCLPQFSARHRSTCSHQQPEALRKLLRVLKQSQLRQRLSSSQWSSPNVVKSIYPDEPLPPGSFTDYLWSRMDGWKDETALICGVSGRQMSYNEVRRQCRNFGASLRRELNLKTDDRLGVLLPNIMEYYPTAFGAMEAGIVPSPMNPIYKPDEVAHQLLDCEASAIVTLHQLLPTVQKAIEIAGLGKLKIIVVGNDTSTNGTISFKDLIGNGDTSQLEDVRRCHDDMAIIPYSSGTTGRPKGVVLTHGNLTANLFGLDRGKDHIVRTEILATSKEVIPLILPLFHIYGLAIASLTILTGGEAVLLPKFEEETFVNSLKNATVLYVAPPLVIYLGNSPKVTEETLKSVRTVVSGAAPVGQADIDKVLKKMPGALYKQGYGLTETSPLVCTTPITVYNPTSIGPPAVNTKVKVVDVETGQAAGPEESGEIVVKGPQVMKGYWKNQKATDEVLKDGWFYTGDIGHYDSKGYFYITDRVKELIKVKGFQVAPAELEAVLRGHPDVADAGVVGAPDPLKGEKPVAFIVLKANVQPNPETLKAYVVEKLAKYKRIEDFIFVESVPKSAAGKILRKELRLMVKERFPKA</sequence>
<dbReference type="Proteomes" id="UP000479000">
    <property type="component" value="Unassembled WGS sequence"/>
</dbReference>
<evidence type="ECO:0000256" key="4">
    <source>
        <dbReference type="ARBA" id="ARBA00019043"/>
    </source>
</evidence>
<dbReference type="Pfam" id="PF00501">
    <property type="entry name" value="AMP-binding"/>
    <property type="match status" value="1"/>
</dbReference>
<dbReference type="PANTHER" id="PTHR24096">
    <property type="entry name" value="LONG-CHAIN-FATTY-ACID--COA LIGASE"/>
    <property type="match status" value="1"/>
</dbReference>
<evidence type="ECO:0000256" key="6">
    <source>
        <dbReference type="ARBA" id="ARBA00022840"/>
    </source>
</evidence>
<keyword evidence="5" id="KW-0547">Nucleotide-binding</keyword>
<dbReference type="Gene3D" id="3.40.50.12780">
    <property type="entry name" value="N-terminal domain of ligase-like"/>
    <property type="match status" value="1"/>
</dbReference>
<evidence type="ECO:0000259" key="14">
    <source>
        <dbReference type="Pfam" id="PF13193"/>
    </source>
</evidence>
<dbReference type="SUPFAM" id="SSF56801">
    <property type="entry name" value="Acetyl-CoA synthetase-like"/>
    <property type="match status" value="1"/>
</dbReference>
<dbReference type="FunFam" id="3.30.300.30:FF:000007">
    <property type="entry name" value="4-coumarate--CoA ligase 2"/>
    <property type="match status" value="1"/>
</dbReference>
<keyword evidence="10" id="KW-0455">Luminescence</keyword>
<evidence type="ECO:0000256" key="11">
    <source>
        <dbReference type="ARBA" id="ARBA00023262"/>
    </source>
</evidence>
<dbReference type="Pfam" id="PF13193">
    <property type="entry name" value="AMP-binding_C"/>
    <property type="match status" value="1"/>
</dbReference>
<keyword evidence="8" id="KW-0503">Monooxygenase</keyword>
<dbReference type="GO" id="GO:0004497">
    <property type="term" value="F:monooxygenase activity"/>
    <property type="evidence" value="ECO:0007669"/>
    <property type="project" value="UniProtKB-KW"/>
</dbReference>
<dbReference type="InterPro" id="IPR025110">
    <property type="entry name" value="AMP-bd_C"/>
</dbReference>
<dbReference type="GO" id="GO:0008218">
    <property type="term" value="P:bioluminescence"/>
    <property type="evidence" value="ECO:0007669"/>
    <property type="project" value="UniProtKB-KW"/>
</dbReference>
<name>A0A6H5HSA8_9HEMI</name>
<protein>
    <recommendedName>
        <fullName evidence="4">Luciferin 4-monooxygenase</fullName>
        <ecNumber evidence="3">1.13.12.7</ecNumber>
    </recommendedName>
</protein>
<keyword evidence="11" id="KW-0599">Photoprotein</keyword>
<dbReference type="InterPro" id="IPR000873">
    <property type="entry name" value="AMP-dep_synth/lig_dom"/>
</dbReference>
<evidence type="ECO:0000256" key="5">
    <source>
        <dbReference type="ARBA" id="ARBA00022741"/>
    </source>
</evidence>
<proteinExistence type="inferred from homology"/>
<feature type="domain" description="AMP-binding enzyme C-terminal" evidence="14">
    <location>
        <begin position="500"/>
        <end position="575"/>
    </location>
</feature>
<keyword evidence="16" id="KW-1185">Reference proteome</keyword>
<dbReference type="OrthoDB" id="10253869at2759"/>
<comment type="similarity">
    <text evidence="2">Belongs to the ATP-dependent AMP-binding enzyme family.</text>
</comment>
<organism evidence="15 16">
    <name type="scientific">Nesidiocoris tenuis</name>
    <dbReference type="NCBI Taxonomy" id="355587"/>
    <lineage>
        <taxon>Eukaryota</taxon>
        <taxon>Metazoa</taxon>
        <taxon>Ecdysozoa</taxon>
        <taxon>Arthropoda</taxon>
        <taxon>Hexapoda</taxon>
        <taxon>Insecta</taxon>
        <taxon>Pterygota</taxon>
        <taxon>Neoptera</taxon>
        <taxon>Paraneoptera</taxon>
        <taxon>Hemiptera</taxon>
        <taxon>Heteroptera</taxon>
        <taxon>Panheteroptera</taxon>
        <taxon>Cimicomorpha</taxon>
        <taxon>Miridae</taxon>
        <taxon>Dicyphina</taxon>
        <taxon>Nesidiocoris</taxon>
    </lineage>
</organism>
<dbReference type="GO" id="GO:0005524">
    <property type="term" value="F:ATP binding"/>
    <property type="evidence" value="ECO:0007669"/>
    <property type="project" value="UniProtKB-KW"/>
</dbReference>
<reference evidence="15 16" key="1">
    <citation type="submission" date="2020-02" db="EMBL/GenBank/DDBJ databases">
        <authorList>
            <person name="Ferguson B K."/>
        </authorList>
    </citation>
    <scope>NUCLEOTIDE SEQUENCE [LARGE SCALE GENOMIC DNA]</scope>
</reference>
<evidence type="ECO:0000259" key="13">
    <source>
        <dbReference type="Pfam" id="PF00501"/>
    </source>
</evidence>
<evidence type="ECO:0000256" key="12">
    <source>
        <dbReference type="ARBA" id="ARBA00048497"/>
    </source>
</evidence>
<dbReference type="FunFam" id="3.40.50.12780:FF:000003">
    <property type="entry name" value="Long-chain-fatty-acid--CoA ligase FadD"/>
    <property type="match status" value="1"/>
</dbReference>
<dbReference type="AlphaFoldDB" id="A0A6H5HSA8"/>
<dbReference type="EMBL" id="CADCXU010035411">
    <property type="protein sequence ID" value="CAB0020588.1"/>
    <property type="molecule type" value="Genomic_DNA"/>
</dbReference>
<dbReference type="GO" id="GO:0005777">
    <property type="term" value="C:peroxisome"/>
    <property type="evidence" value="ECO:0007669"/>
    <property type="project" value="UniProtKB-SubCell"/>
</dbReference>
<dbReference type="PROSITE" id="PS00455">
    <property type="entry name" value="AMP_BINDING"/>
    <property type="match status" value="1"/>
</dbReference>
<keyword evidence="7" id="KW-0560">Oxidoreductase</keyword>
<evidence type="ECO:0000256" key="7">
    <source>
        <dbReference type="ARBA" id="ARBA00023002"/>
    </source>
</evidence>
<keyword evidence="6" id="KW-0067">ATP-binding</keyword>
<comment type="catalytic activity">
    <reaction evidence="12">
        <text>firefly D-luciferin + ATP + O2 = firefly oxyluciferin + hnu + AMP + CO2 + diphosphate</text>
        <dbReference type="Rhea" id="RHEA:10732"/>
        <dbReference type="ChEBI" id="CHEBI:15379"/>
        <dbReference type="ChEBI" id="CHEBI:16526"/>
        <dbReference type="ChEBI" id="CHEBI:16792"/>
        <dbReference type="ChEBI" id="CHEBI:30212"/>
        <dbReference type="ChEBI" id="CHEBI:30616"/>
        <dbReference type="ChEBI" id="CHEBI:33019"/>
        <dbReference type="ChEBI" id="CHEBI:58038"/>
        <dbReference type="ChEBI" id="CHEBI:456215"/>
        <dbReference type="EC" id="1.13.12.7"/>
    </reaction>
</comment>
<evidence type="ECO:0000256" key="10">
    <source>
        <dbReference type="ARBA" id="ARBA00023223"/>
    </source>
</evidence>
<evidence type="ECO:0000256" key="2">
    <source>
        <dbReference type="ARBA" id="ARBA00006432"/>
    </source>
</evidence>
<evidence type="ECO:0000313" key="16">
    <source>
        <dbReference type="Proteomes" id="UP000479000"/>
    </source>
</evidence>
<evidence type="ECO:0000256" key="3">
    <source>
        <dbReference type="ARBA" id="ARBA00012532"/>
    </source>
</evidence>
<gene>
    <name evidence="15" type="ORF">NTEN_LOCUS24160</name>
</gene>
<keyword evidence="9" id="KW-0576">Peroxisome</keyword>
<comment type="subcellular location">
    <subcellularLocation>
        <location evidence="1">Peroxisome</location>
    </subcellularLocation>
</comment>
<accession>A0A6H5HSA8</accession>
<dbReference type="GO" id="GO:0046949">
    <property type="term" value="P:fatty-acyl-CoA biosynthetic process"/>
    <property type="evidence" value="ECO:0007669"/>
    <property type="project" value="TreeGrafter"/>
</dbReference>
<dbReference type="InterPro" id="IPR020845">
    <property type="entry name" value="AMP-binding_CS"/>
</dbReference>